<accession>A0A2J6RR40</accession>
<evidence type="ECO:0000313" key="3">
    <source>
        <dbReference type="Proteomes" id="UP000235786"/>
    </source>
</evidence>
<organism evidence="2 3">
    <name type="scientific">Hyaloscypha variabilis (strain UAMH 11265 / GT02V1 / F)</name>
    <name type="common">Meliniomyces variabilis</name>
    <dbReference type="NCBI Taxonomy" id="1149755"/>
    <lineage>
        <taxon>Eukaryota</taxon>
        <taxon>Fungi</taxon>
        <taxon>Dikarya</taxon>
        <taxon>Ascomycota</taxon>
        <taxon>Pezizomycotina</taxon>
        <taxon>Leotiomycetes</taxon>
        <taxon>Helotiales</taxon>
        <taxon>Hyaloscyphaceae</taxon>
        <taxon>Hyaloscypha</taxon>
        <taxon>Hyaloscypha variabilis</taxon>
    </lineage>
</organism>
<feature type="transmembrane region" description="Helical" evidence="1">
    <location>
        <begin position="103"/>
        <end position="127"/>
    </location>
</feature>
<keyword evidence="3" id="KW-1185">Reference proteome</keyword>
<keyword evidence="1" id="KW-1133">Transmembrane helix</keyword>
<feature type="transmembrane region" description="Helical" evidence="1">
    <location>
        <begin position="184"/>
        <end position="204"/>
    </location>
</feature>
<evidence type="ECO:0000256" key="1">
    <source>
        <dbReference type="SAM" id="Phobius"/>
    </source>
</evidence>
<dbReference type="EMBL" id="KZ613945">
    <property type="protein sequence ID" value="PMD40974.1"/>
    <property type="molecule type" value="Genomic_DNA"/>
</dbReference>
<feature type="transmembrane region" description="Helical" evidence="1">
    <location>
        <begin position="65"/>
        <end position="91"/>
    </location>
</feature>
<dbReference type="Proteomes" id="UP000235786">
    <property type="component" value="Unassembled WGS sequence"/>
</dbReference>
<dbReference type="OrthoDB" id="9451547at2759"/>
<name>A0A2J6RR40_HYAVF</name>
<reference evidence="2 3" key="1">
    <citation type="submission" date="2016-04" db="EMBL/GenBank/DDBJ databases">
        <title>A degradative enzymes factory behind the ericoid mycorrhizal symbiosis.</title>
        <authorList>
            <consortium name="DOE Joint Genome Institute"/>
            <person name="Martino E."/>
            <person name="Morin E."/>
            <person name="Grelet G."/>
            <person name="Kuo A."/>
            <person name="Kohler A."/>
            <person name="Daghino S."/>
            <person name="Barry K."/>
            <person name="Choi C."/>
            <person name="Cichocki N."/>
            <person name="Clum A."/>
            <person name="Copeland A."/>
            <person name="Hainaut M."/>
            <person name="Haridas S."/>
            <person name="Labutti K."/>
            <person name="Lindquist E."/>
            <person name="Lipzen A."/>
            <person name="Khouja H.-R."/>
            <person name="Murat C."/>
            <person name="Ohm R."/>
            <person name="Olson A."/>
            <person name="Spatafora J."/>
            <person name="Veneault-Fourrey C."/>
            <person name="Henrissat B."/>
            <person name="Grigoriev I."/>
            <person name="Martin F."/>
            <person name="Perotto S."/>
        </authorList>
    </citation>
    <scope>NUCLEOTIDE SEQUENCE [LARGE SCALE GENOMIC DNA]</scope>
    <source>
        <strain evidence="2 3">F</strain>
    </source>
</reference>
<protein>
    <submittedName>
        <fullName evidence="2">Uncharacterized protein</fullName>
    </submittedName>
</protein>
<evidence type="ECO:0000313" key="2">
    <source>
        <dbReference type="EMBL" id="PMD40974.1"/>
    </source>
</evidence>
<sequence>MIFLEEDEAARTRPYLRTLLDFASRDIWSFNLMYNYLMNILKGMHPRSWWRKEKSLGLGRRSENYILPVTGIAWVIAMLSTVVFMGTNFIAWNFCFPTRIERLLWRLSSCGLIVILGCALPCIELLCSNSRIKTIQRTVQKRREALEDCSHPSERAKWKDRLVCKFRILAMKIRNNSPEKYPNLDMSLLFIFMVEPTSAVYILFELIF</sequence>
<keyword evidence="1" id="KW-0472">Membrane</keyword>
<dbReference type="STRING" id="1149755.A0A2J6RR40"/>
<keyword evidence="1" id="KW-0812">Transmembrane</keyword>
<gene>
    <name evidence="2" type="ORF">L207DRAFT_347761</name>
</gene>
<dbReference type="AlphaFoldDB" id="A0A2J6RR40"/>
<proteinExistence type="predicted"/>